<dbReference type="KEGG" id="pog:Pogu_2063"/>
<reference evidence="1 2" key="1">
    <citation type="journal article" date="2012" name="Stand. Genomic Sci.">
        <title>Complete genome sequence of Pyrobaculum oguniense.</title>
        <authorList>
            <person name="Bernick D.L."/>
            <person name="Karplus K."/>
            <person name="Lui L.M."/>
            <person name="Coker J.K."/>
            <person name="Murphy J.N."/>
            <person name="Chan P.P."/>
            <person name="Cozen A.E."/>
            <person name="Lowe T.M."/>
        </authorList>
    </citation>
    <scope>NUCLEOTIDE SEQUENCE [LARGE SCALE GENOMIC DNA]</scope>
    <source>
        <strain evidence="1 2">TE7</strain>
    </source>
</reference>
<sequence length="77" mass="8265">MDLPSCFKYSTTAEVVQAPCTIAVAVSGGQRSTLAHHTQLPMKRKEIGKIELNERVEALEAHKGEAMTPGSQGDICP</sequence>
<evidence type="ECO:0000313" key="1">
    <source>
        <dbReference type="EMBL" id="AFA40090.1"/>
    </source>
</evidence>
<organism evidence="1 2">
    <name type="scientific">Pyrobaculum oguniense (strain DSM 13380 / JCM 10595 / TE7)</name>
    <dbReference type="NCBI Taxonomy" id="698757"/>
    <lineage>
        <taxon>Archaea</taxon>
        <taxon>Thermoproteota</taxon>
        <taxon>Thermoprotei</taxon>
        <taxon>Thermoproteales</taxon>
        <taxon>Thermoproteaceae</taxon>
        <taxon>Pyrobaculum</taxon>
    </lineage>
</organism>
<dbReference type="Proteomes" id="UP000009062">
    <property type="component" value="Chromosome"/>
</dbReference>
<dbReference type="STRING" id="698757.Pogu_2063"/>
<accession>H6QB93</accession>
<dbReference type="HOGENOM" id="CLU_2629880_0_0_2"/>
<name>H6QB93_PYROT</name>
<evidence type="ECO:0000313" key="2">
    <source>
        <dbReference type="Proteomes" id="UP000009062"/>
    </source>
</evidence>
<keyword evidence="2" id="KW-1185">Reference proteome</keyword>
<dbReference type="AlphaFoldDB" id="H6QB93"/>
<dbReference type="EMBL" id="CP003316">
    <property type="protein sequence ID" value="AFA40090.1"/>
    <property type="molecule type" value="Genomic_DNA"/>
</dbReference>
<protein>
    <submittedName>
        <fullName evidence="1">Uncharacterized protein</fullName>
    </submittedName>
</protein>
<gene>
    <name evidence="1" type="ordered locus">Pogu_2063</name>
</gene>
<proteinExistence type="predicted"/>